<comment type="caution">
    <text evidence="2">The sequence shown here is derived from an EMBL/GenBank/DDBJ whole genome shotgun (WGS) entry which is preliminary data.</text>
</comment>
<reference evidence="2 3" key="2">
    <citation type="journal article" date="2017" name="Front. Plant Sci.">
        <title>Gene Classification and Mining of Molecular Markers Useful in Red Clover (Trifolium pratense) Breeding.</title>
        <authorList>
            <person name="Istvanek J."/>
            <person name="Dluhosova J."/>
            <person name="Dluhos P."/>
            <person name="Patkova L."/>
            <person name="Nedelnik J."/>
            <person name="Repkova J."/>
        </authorList>
    </citation>
    <scope>NUCLEOTIDE SEQUENCE [LARGE SCALE GENOMIC DNA]</scope>
    <source>
        <strain evidence="3">cv. Tatra</strain>
        <tissue evidence="2">Young leaves</tissue>
    </source>
</reference>
<protein>
    <recommendedName>
        <fullName evidence="1">DUF4219 domain-containing protein</fullName>
    </recommendedName>
</protein>
<proteinExistence type="predicted"/>
<accession>A0A2K3K1Y0</accession>
<dbReference type="AlphaFoldDB" id="A0A2K3K1Y0"/>
<evidence type="ECO:0000259" key="1">
    <source>
        <dbReference type="Pfam" id="PF13961"/>
    </source>
</evidence>
<feature type="non-terminal residue" evidence="2">
    <location>
        <position position="52"/>
    </location>
</feature>
<evidence type="ECO:0000313" key="2">
    <source>
        <dbReference type="EMBL" id="PNX60297.1"/>
    </source>
</evidence>
<evidence type="ECO:0000313" key="3">
    <source>
        <dbReference type="Proteomes" id="UP000236291"/>
    </source>
</evidence>
<sequence>MKDTSVASVGIVPEVLTFDNYDRWSVFMKNYLIGKDLWDVVTSGDDAEHLNN</sequence>
<dbReference type="Pfam" id="PF13961">
    <property type="entry name" value="DUF4219"/>
    <property type="match status" value="1"/>
</dbReference>
<organism evidence="2 3">
    <name type="scientific">Trifolium pratense</name>
    <name type="common">Red clover</name>
    <dbReference type="NCBI Taxonomy" id="57577"/>
    <lineage>
        <taxon>Eukaryota</taxon>
        <taxon>Viridiplantae</taxon>
        <taxon>Streptophyta</taxon>
        <taxon>Embryophyta</taxon>
        <taxon>Tracheophyta</taxon>
        <taxon>Spermatophyta</taxon>
        <taxon>Magnoliopsida</taxon>
        <taxon>eudicotyledons</taxon>
        <taxon>Gunneridae</taxon>
        <taxon>Pentapetalae</taxon>
        <taxon>rosids</taxon>
        <taxon>fabids</taxon>
        <taxon>Fabales</taxon>
        <taxon>Fabaceae</taxon>
        <taxon>Papilionoideae</taxon>
        <taxon>50 kb inversion clade</taxon>
        <taxon>NPAAA clade</taxon>
        <taxon>Hologalegina</taxon>
        <taxon>IRL clade</taxon>
        <taxon>Trifolieae</taxon>
        <taxon>Trifolium</taxon>
    </lineage>
</organism>
<dbReference type="EMBL" id="ASHM01136011">
    <property type="protein sequence ID" value="PNX60297.1"/>
    <property type="molecule type" value="Genomic_DNA"/>
</dbReference>
<gene>
    <name evidence="2" type="ORF">L195_g060116</name>
</gene>
<feature type="domain" description="DUF4219" evidence="1">
    <location>
        <begin position="16"/>
        <end position="41"/>
    </location>
</feature>
<name>A0A2K3K1Y0_TRIPR</name>
<dbReference type="InterPro" id="IPR025314">
    <property type="entry name" value="DUF4219"/>
</dbReference>
<reference evidence="2 3" key="1">
    <citation type="journal article" date="2014" name="Am. J. Bot.">
        <title>Genome assembly and annotation for red clover (Trifolium pratense; Fabaceae).</title>
        <authorList>
            <person name="Istvanek J."/>
            <person name="Jaros M."/>
            <person name="Krenek A."/>
            <person name="Repkova J."/>
        </authorList>
    </citation>
    <scope>NUCLEOTIDE SEQUENCE [LARGE SCALE GENOMIC DNA]</scope>
    <source>
        <strain evidence="3">cv. Tatra</strain>
        <tissue evidence="2">Young leaves</tissue>
    </source>
</reference>
<dbReference type="Proteomes" id="UP000236291">
    <property type="component" value="Unassembled WGS sequence"/>
</dbReference>